<dbReference type="Pfam" id="PF13439">
    <property type="entry name" value="Glyco_transf_4"/>
    <property type="match status" value="1"/>
</dbReference>
<dbReference type="OrthoDB" id="9810929at2"/>
<feature type="domain" description="Glycosyl transferase family 1" evidence="1">
    <location>
        <begin position="208"/>
        <end position="382"/>
    </location>
</feature>
<sequence length="441" mass="49777">MKKRIAFISEHASPLAVLGGVDSGGQNVYVAEICKSLAKLGYVIDIFTRKDNEELPQIVSWLPNIRVINVDAGPATEVAKELLLGYMDDFTTNMIRFIRNSRIEYDLIHANFFMSGLVASSIKKALGIPYVITFHALGKIRMIHQKEKDAFPAARLDIEQMIVNDANFIIAECPQDRQDLIDYYNADPSRISIIPCGFSSDEFYPASKTAARRRLGLKKDEVILLQLGRMVPRKGIDNVIRAMRHLTDVPRIKLLVVGGSDEKPDFEKNLELKRLKEIADAEGVQNHVEFVGRRNRQQLRDYYQAADFFISTPWYEPFGITPLEAMACGTPVIGSNVGGIKYTVQHNRTGFLVPPHNPEALAKALREGISCPEKYRNLCRNALSRVNEKFTWDKVAKSAHQLYMKVTNRNYSGRVYLLHVKELGRNGLKNYQPGAITYATS</sequence>
<feature type="domain" description="Glycosyltransferase subfamily 4-like N-terminal" evidence="2">
    <location>
        <begin position="24"/>
        <end position="199"/>
    </location>
</feature>
<accession>A0A1T5E9M0</accession>
<evidence type="ECO:0000259" key="1">
    <source>
        <dbReference type="Pfam" id="PF00534"/>
    </source>
</evidence>
<dbReference type="GO" id="GO:0016757">
    <property type="term" value="F:glycosyltransferase activity"/>
    <property type="evidence" value="ECO:0007669"/>
    <property type="project" value="InterPro"/>
</dbReference>
<dbReference type="Pfam" id="PF00534">
    <property type="entry name" value="Glycos_transf_1"/>
    <property type="match status" value="1"/>
</dbReference>
<dbReference type="PANTHER" id="PTHR45947">
    <property type="entry name" value="SULFOQUINOVOSYL TRANSFERASE SQD2"/>
    <property type="match status" value="1"/>
</dbReference>
<dbReference type="PANTHER" id="PTHR45947:SF3">
    <property type="entry name" value="SULFOQUINOVOSYL TRANSFERASE SQD2"/>
    <property type="match status" value="1"/>
</dbReference>
<dbReference type="InterPro" id="IPR028098">
    <property type="entry name" value="Glyco_trans_4-like_N"/>
</dbReference>
<keyword evidence="3" id="KW-0808">Transferase</keyword>
<reference evidence="4" key="1">
    <citation type="submission" date="2017-02" db="EMBL/GenBank/DDBJ databases">
        <authorList>
            <person name="Varghese N."/>
            <person name="Submissions S."/>
        </authorList>
    </citation>
    <scope>NUCLEOTIDE SEQUENCE [LARGE SCALE GENOMIC DNA]</scope>
    <source>
        <strain evidence="4">DSM 22270</strain>
    </source>
</reference>
<dbReference type="InterPro" id="IPR050194">
    <property type="entry name" value="Glycosyltransferase_grp1"/>
</dbReference>
<evidence type="ECO:0000313" key="4">
    <source>
        <dbReference type="Proteomes" id="UP000190897"/>
    </source>
</evidence>
<proteinExistence type="predicted"/>
<dbReference type="Gene3D" id="3.40.50.2000">
    <property type="entry name" value="Glycogen Phosphorylase B"/>
    <property type="match status" value="2"/>
</dbReference>
<dbReference type="EMBL" id="FUZA01000002">
    <property type="protein sequence ID" value="SKB80782.1"/>
    <property type="molecule type" value="Genomic_DNA"/>
</dbReference>
<dbReference type="AlphaFoldDB" id="A0A1T5E9M0"/>
<dbReference type="Proteomes" id="UP000190897">
    <property type="component" value="Unassembled WGS sequence"/>
</dbReference>
<dbReference type="RefSeq" id="WP_082214752.1">
    <property type="nucleotide sequence ID" value="NZ_FUZA01000002.1"/>
</dbReference>
<protein>
    <submittedName>
        <fullName evidence="3">Glycosyltransferase involved in cell wall bisynthesis</fullName>
    </submittedName>
</protein>
<gene>
    <name evidence="3" type="ORF">SAMN05660293_02260</name>
</gene>
<dbReference type="STRING" id="651661.SAMN05660293_02260"/>
<dbReference type="CDD" id="cd03800">
    <property type="entry name" value="GT4_sucrose_synthase"/>
    <property type="match status" value="1"/>
</dbReference>
<dbReference type="SUPFAM" id="SSF53756">
    <property type="entry name" value="UDP-Glycosyltransferase/glycogen phosphorylase"/>
    <property type="match status" value="1"/>
</dbReference>
<evidence type="ECO:0000259" key="2">
    <source>
        <dbReference type="Pfam" id="PF13439"/>
    </source>
</evidence>
<organism evidence="3 4">
    <name type="scientific">Dyadobacter psychrophilus</name>
    <dbReference type="NCBI Taxonomy" id="651661"/>
    <lineage>
        <taxon>Bacteria</taxon>
        <taxon>Pseudomonadati</taxon>
        <taxon>Bacteroidota</taxon>
        <taxon>Cytophagia</taxon>
        <taxon>Cytophagales</taxon>
        <taxon>Spirosomataceae</taxon>
        <taxon>Dyadobacter</taxon>
    </lineage>
</organism>
<name>A0A1T5E9M0_9BACT</name>
<keyword evidence="4" id="KW-1185">Reference proteome</keyword>
<dbReference type="InterPro" id="IPR001296">
    <property type="entry name" value="Glyco_trans_1"/>
</dbReference>
<evidence type="ECO:0000313" key="3">
    <source>
        <dbReference type="EMBL" id="SKB80782.1"/>
    </source>
</evidence>